<name>A0AA49JU61_9BACT</name>
<accession>A0AA49JZW0</accession>
<dbReference type="RefSeq" id="WP_367887772.1">
    <property type="nucleotide sequence ID" value="NZ_CP130612.1"/>
</dbReference>
<dbReference type="NCBIfam" id="TIGR03991">
    <property type="entry name" value="alt_bact_glmU"/>
    <property type="match status" value="1"/>
</dbReference>
<evidence type="ECO:0000256" key="2">
    <source>
        <dbReference type="ARBA" id="ARBA00023315"/>
    </source>
</evidence>
<keyword evidence="2" id="KW-0012">Acyltransferase</keyword>
<dbReference type="Proteomes" id="UP001229955">
    <property type="component" value="Chromosome"/>
</dbReference>
<gene>
    <name evidence="3" type="ORF">Strain138_001371</name>
    <name evidence="4" type="ORF">Strain318_001371</name>
</gene>
<evidence type="ECO:0000313" key="5">
    <source>
        <dbReference type="Proteomes" id="UP001229955"/>
    </source>
</evidence>
<dbReference type="KEGG" id="pspc:Strain318_001371"/>
<protein>
    <submittedName>
        <fullName evidence="3">Sugar nucleotidyl transferase</fullName>
    </submittedName>
</protein>
<dbReference type="SUPFAM" id="SSF51161">
    <property type="entry name" value="Trimeric LpxA-like enzymes"/>
    <property type="match status" value="1"/>
</dbReference>
<dbReference type="AlphaFoldDB" id="A0AA49JU61"/>
<dbReference type="Pfam" id="PF13562">
    <property type="entry name" value="NTP_transf_4"/>
    <property type="match status" value="1"/>
</dbReference>
<evidence type="ECO:0000313" key="3">
    <source>
        <dbReference type="EMBL" id="WKW12097.1"/>
    </source>
</evidence>
<keyword evidence="5" id="KW-1185">Reference proteome</keyword>
<dbReference type="GO" id="GO:0016779">
    <property type="term" value="F:nucleotidyltransferase activity"/>
    <property type="evidence" value="ECO:0007669"/>
    <property type="project" value="UniProtKB-ARBA"/>
</dbReference>
<dbReference type="GO" id="GO:0016746">
    <property type="term" value="F:acyltransferase activity"/>
    <property type="evidence" value="ECO:0007669"/>
    <property type="project" value="UniProtKB-KW"/>
</dbReference>
<dbReference type="PANTHER" id="PTHR43584:SF9">
    <property type="entry name" value="TRANSFERASE HEXAPEPTIDE REPEAT CONTAINING PROTEIN"/>
    <property type="match status" value="1"/>
</dbReference>
<proteinExistence type="predicted"/>
<dbReference type="InterPro" id="IPR023917">
    <property type="entry name" value="Bifunctiontional_GlmU_bac-type"/>
</dbReference>
<evidence type="ECO:0000313" key="4">
    <source>
        <dbReference type="EMBL" id="WKW15006.1"/>
    </source>
</evidence>
<keyword evidence="1 3" id="KW-0808">Transferase</keyword>
<reference evidence="3" key="1">
    <citation type="submission" date="2023-07" db="EMBL/GenBank/DDBJ databases">
        <authorList>
            <person name="Haufschild T."/>
            <person name="Kallscheuer N."/>
            <person name="Hammer J."/>
            <person name="Kohn T."/>
            <person name="Kabuu M."/>
            <person name="Jogler M."/>
            <person name="Wohfarth N."/>
            <person name="Heuer A."/>
            <person name="Rohde M."/>
            <person name="van Teeseling M.C.F."/>
            <person name="Jogler C."/>
        </authorList>
    </citation>
    <scope>NUCLEOTIDE SEQUENCE</scope>
    <source>
        <strain evidence="3">Strain 138</strain>
        <strain evidence="4">Strain 318</strain>
    </source>
</reference>
<dbReference type="InterPro" id="IPR011004">
    <property type="entry name" value="Trimer_LpxA-like_sf"/>
</dbReference>
<sequence>MTGFVLYDDATARDFAPFALTRPAGELRAGAALTRERWTRIFGAAATGFVGAPHLRQFAEFDAPPAVESRLAAGTWLVNARCVPRLDVLALAAPEAHEIATLRCGGRVAAVRLTRELAAHDLADGRLALEALAQGPARDIDGWWLDHVWDLVALLPNMLAADATALLPAQPDARGIHVIGAHAVHVAADATIEPYVVADTSAGPIVIERGAHVLAFTRLVGPCVIGAGSSVMGGRLACCSIGPAVKVSGEMSLTIMIGHANKGHDGFVGHSVIGRWANLGAGTITSNLKNSYGEVTLWTPSGVQRTGQQFLGSLIGDHAKTGIGTRLSTGSVIGAAANVFGTRMPPKVVAPFAWGDGEPWETFALDRFLVVAARVMGRRGVTPAADAGAHWARVFAARDGA</sequence>
<evidence type="ECO:0000256" key="1">
    <source>
        <dbReference type="ARBA" id="ARBA00022679"/>
    </source>
</evidence>
<dbReference type="EMBL" id="CP130613">
    <property type="protein sequence ID" value="WKW15006.1"/>
    <property type="molecule type" value="Genomic_DNA"/>
</dbReference>
<dbReference type="Gene3D" id="2.160.10.10">
    <property type="entry name" value="Hexapeptide repeat proteins"/>
    <property type="match status" value="1"/>
</dbReference>
<dbReference type="PANTHER" id="PTHR43584">
    <property type="entry name" value="NUCLEOTIDYL TRANSFERASE"/>
    <property type="match status" value="1"/>
</dbReference>
<organism evidence="3">
    <name type="scientific">Pseudogemmatithrix spongiicola</name>
    <dbReference type="NCBI Taxonomy" id="3062599"/>
    <lineage>
        <taxon>Bacteria</taxon>
        <taxon>Pseudomonadati</taxon>
        <taxon>Gemmatimonadota</taxon>
        <taxon>Gemmatimonadia</taxon>
        <taxon>Gemmatimonadales</taxon>
        <taxon>Gemmatimonadaceae</taxon>
        <taxon>Pseudogemmatithrix</taxon>
    </lineage>
</organism>
<dbReference type="InterPro" id="IPR050065">
    <property type="entry name" value="GlmU-like"/>
</dbReference>
<accession>A0AA49JU61</accession>
<dbReference type="EMBL" id="CP130612">
    <property type="protein sequence ID" value="WKW12097.1"/>
    <property type="molecule type" value="Genomic_DNA"/>
</dbReference>